<comment type="caution">
    <text evidence="2">The sequence shown here is derived from an EMBL/GenBank/DDBJ whole genome shotgun (WGS) entry which is preliminary data.</text>
</comment>
<keyword evidence="3" id="KW-1185">Reference proteome</keyword>
<accession>A0A9P1N0Z8</accession>
<dbReference type="AlphaFoldDB" id="A0A9P1N0Z8"/>
<protein>
    <submittedName>
        <fullName evidence="2">Uncharacterized protein</fullName>
    </submittedName>
</protein>
<organism evidence="2 3">
    <name type="scientific">Caenorhabditis angaria</name>
    <dbReference type="NCBI Taxonomy" id="860376"/>
    <lineage>
        <taxon>Eukaryota</taxon>
        <taxon>Metazoa</taxon>
        <taxon>Ecdysozoa</taxon>
        <taxon>Nematoda</taxon>
        <taxon>Chromadorea</taxon>
        <taxon>Rhabditida</taxon>
        <taxon>Rhabditina</taxon>
        <taxon>Rhabditomorpha</taxon>
        <taxon>Rhabditoidea</taxon>
        <taxon>Rhabditidae</taxon>
        <taxon>Peloderinae</taxon>
        <taxon>Caenorhabditis</taxon>
    </lineage>
</organism>
<dbReference type="Proteomes" id="UP001152747">
    <property type="component" value="Unassembled WGS sequence"/>
</dbReference>
<evidence type="ECO:0000313" key="3">
    <source>
        <dbReference type="Proteomes" id="UP001152747"/>
    </source>
</evidence>
<evidence type="ECO:0000256" key="1">
    <source>
        <dbReference type="SAM" id="Phobius"/>
    </source>
</evidence>
<dbReference type="EMBL" id="CANHGI010000004">
    <property type="protein sequence ID" value="CAI5447519.1"/>
    <property type="molecule type" value="Genomic_DNA"/>
</dbReference>
<reference evidence="2" key="1">
    <citation type="submission" date="2022-11" db="EMBL/GenBank/DDBJ databases">
        <authorList>
            <person name="Kikuchi T."/>
        </authorList>
    </citation>
    <scope>NUCLEOTIDE SEQUENCE</scope>
    <source>
        <strain evidence="2">PS1010</strain>
    </source>
</reference>
<keyword evidence="1" id="KW-1133">Transmembrane helix</keyword>
<keyword evidence="1" id="KW-0812">Transmembrane</keyword>
<name>A0A9P1N0Z8_9PELO</name>
<evidence type="ECO:0000313" key="2">
    <source>
        <dbReference type="EMBL" id="CAI5447519.1"/>
    </source>
</evidence>
<sequence>MAYIDRYGNVREGTTRRGRQQRGNGGQSAFYGLILLTLLLCALYWYNARQKGFFEKALDHFSQLGYSTDWTGLLNVGRLLNTLNNIVFFFF</sequence>
<proteinExistence type="predicted"/>
<gene>
    <name evidence="2" type="ORF">CAMP_LOCUS10156</name>
</gene>
<keyword evidence="1" id="KW-0472">Membrane</keyword>
<feature type="transmembrane region" description="Helical" evidence="1">
    <location>
        <begin position="29"/>
        <end position="46"/>
    </location>
</feature>